<dbReference type="WBParaSite" id="MCU_014541-RA">
    <property type="protein sequence ID" value="MCU_014541-RA"/>
    <property type="gene ID" value="MCU_014541"/>
</dbReference>
<feature type="signal peptide" evidence="1">
    <location>
        <begin position="1"/>
        <end position="16"/>
    </location>
</feature>
<proteinExistence type="predicted"/>
<evidence type="ECO:0000313" key="2">
    <source>
        <dbReference type="WBParaSite" id="MCU_014541-RA"/>
    </source>
</evidence>
<sequence>MPTFVISLLHITTATVLEPMSSPTVTLVTALFHCFRTQVCSLLTPYRRMRVSHPRSCEQGPLRACSTLFATSNQTLNTPICRLNEATNIFTVPSTEHCDALSRITIEDVLATRSQALIRTAHTHT</sequence>
<reference evidence="2" key="1">
    <citation type="submission" date="2019-11" db="UniProtKB">
        <authorList>
            <consortium name="WormBaseParasite"/>
        </authorList>
    </citation>
    <scope>IDENTIFICATION</scope>
</reference>
<protein>
    <submittedName>
        <fullName evidence="2">Secreted protein</fullName>
    </submittedName>
</protein>
<feature type="chain" id="PRO_5024387376" evidence="1">
    <location>
        <begin position="17"/>
        <end position="125"/>
    </location>
</feature>
<name>A0A5K3G578_MESCO</name>
<accession>A0A5K3G578</accession>
<keyword evidence="1" id="KW-0732">Signal</keyword>
<dbReference type="AlphaFoldDB" id="A0A5K3G578"/>
<organism evidence="2">
    <name type="scientific">Mesocestoides corti</name>
    <name type="common">Flatworm</name>
    <dbReference type="NCBI Taxonomy" id="53468"/>
    <lineage>
        <taxon>Eukaryota</taxon>
        <taxon>Metazoa</taxon>
        <taxon>Spiralia</taxon>
        <taxon>Lophotrochozoa</taxon>
        <taxon>Platyhelminthes</taxon>
        <taxon>Cestoda</taxon>
        <taxon>Eucestoda</taxon>
        <taxon>Cyclophyllidea</taxon>
        <taxon>Mesocestoididae</taxon>
        <taxon>Mesocestoides</taxon>
    </lineage>
</organism>
<evidence type="ECO:0000256" key="1">
    <source>
        <dbReference type="SAM" id="SignalP"/>
    </source>
</evidence>